<evidence type="ECO:0000313" key="2">
    <source>
        <dbReference type="Proteomes" id="UP000283269"/>
    </source>
</evidence>
<name>A0A409XHI4_PSICY</name>
<sequence length="232" mass="27039">MIKGNFIYQNYRQALEKIDIDSPCLAKLSVQLNIGTKDYENYLISERRYLAGLQMEPENEQVQVEYMELLFDLDLLKCVYTSLPHLSYSLATRKKADAAQALYADRDRLMIREGYTGLQITQITTQNQTTFQRWVAKNEEVLRYEEANGIAIRWTPTMSEYEDALVVVCERKYRRALDDLESLVVQCLFEMKKLGMSGVGYKLREKIMKLLRTRADAIQSALKRYNEAALQM</sequence>
<dbReference type="AlphaFoldDB" id="A0A409XHI4"/>
<keyword evidence="2" id="KW-1185">Reference proteome</keyword>
<feature type="non-terminal residue" evidence="1">
    <location>
        <position position="232"/>
    </location>
</feature>
<dbReference type="EMBL" id="NHYD01001677">
    <property type="protein sequence ID" value="PPQ90214.1"/>
    <property type="molecule type" value="Genomic_DNA"/>
</dbReference>
<accession>A0A409XHI4</accession>
<proteinExistence type="predicted"/>
<evidence type="ECO:0000313" key="1">
    <source>
        <dbReference type="EMBL" id="PPQ90214.1"/>
    </source>
</evidence>
<organism evidence="1 2">
    <name type="scientific">Psilocybe cyanescens</name>
    <dbReference type="NCBI Taxonomy" id="93625"/>
    <lineage>
        <taxon>Eukaryota</taxon>
        <taxon>Fungi</taxon>
        <taxon>Dikarya</taxon>
        <taxon>Basidiomycota</taxon>
        <taxon>Agaricomycotina</taxon>
        <taxon>Agaricomycetes</taxon>
        <taxon>Agaricomycetidae</taxon>
        <taxon>Agaricales</taxon>
        <taxon>Agaricineae</taxon>
        <taxon>Strophariaceae</taxon>
        <taxon>Psilocybe</taxon>
    </lineage>
</organism>
<dbReference type="InParanoid" id="A0A409XHI4"/>
<gene>
    <name evidence="1" type="ORF">CVT25_001666</name>
</gene>
<dbReference type="OrthoDB" id="3251205at2759"/>
<reference evidence="1 2" key="1">
    <citation type="journal article" date="2018" name="Evol. Lett.">
        <title>Horizontal gene cluster transfer increased hallucinogenic mushroom diversity.</title>
        <authorList>
            <person name="Reynolds H.T."/>
            <person name="Vijayakumar V."/>
            <person name="Gluck-Thaler E."/>
            <person name="Korotkin H.B."/>
            <person name="Matheny P.B."/>
            <person name="Slot J.C."/>
        </authorList>
    </citation>
    <scope>NUCLEOTIDE SEQUENCE [LARGE SCALE GENOMIC DNA]</scope>
    <source>
        <strain evidence="1 2">2631</strain>
    </source>
</reference>
<dbReference type="Proteomes" id="UP000283269">
    <property type="component" value="Unassembled WGS sequence"/>
</dbReference>
<comment type="caution">
    <text evidence="1">The sequence shown here is derived from an EMBL/GenBank/DDBJ whole genome shotgun (WGS) entry which is preliminary data.</text>
</comment>
<protein>
    <submittedName>
        <fullName evidence="1">Uncharacterized protein</fullName>
    </submittedName>
</protein>